<organism evidence="2 3">
    <name type="scientific">Prymnesium parvum</name>
    <name type="common">Toxic golden alga</name>
    <dbReference type="NCBI Taxonomy" id="97485"/>
    <lineage>
        <taxon>Eukaryota</taxon>
        <taxon>Haptista</taxon>
        <taxon>Haptophyta</taxon>
        <taxon>Prymnesiophyceae</taxon>
        <taxon>Prymnesiales</taxon>
        <taxon>Prymnesiaceae</taxon>
        <taxon>Prymnesium</taxon>
    </lineage>
</organism>
<feature type="region of interest" description="Disordered" evidence="1">
    <location>
        <begin position="458"/>
        <end position="492"/>
    </location>
</feature>
<evidence type="ECO:0000256" key="1">
    <source>
        <dbReference type="SAM" id="MobiDB-lite"/>
    </source>
</evidence>
<proteinExistence type="predicted"/>
<dbReference type="EMBL" id="JBGBPQ010000003">
    <property type="protein sequence ID" value="KAL1526915.1"/>
    <property type="molecule type" value="Genomic_DNA"/>
</dbReference>
<dbReference type="AlphaFoldDB" id="A0AB34K1Z1"/>
<evidence type="ECO:0000313" key="2">
    <source>
        <dbReference type="EMBL" id="KAL1526915.1"/>
    </source>
</evidence>
<evidence type="ECO:0000313" key="3">
    <source>
        <dbReference type="Proteomes" id="UP001515480"/>
    </source>
</evidence>
<comment type="caution">
    <text evidence="2">The sequence shown here is derived from an EMBL/GenBank/DDBJ whole genome shotgun (WGS) entry which is preliminary data.</text>
</comment>
<sequence>MACSWANGCCQRHPRVGPCAQETLRQSVRPATPEVRVRAAPAGEHPLAAAAAPSSFESTRLLLSVTVAASTPAWYVRVAAANWLRFTEDSTHVVMHLDKARALDFSPLTPPRWAGRPMANQTDARASPALHEWRWLSDAPASARVHLNPRRIATARRTGSLLVAHLSNFEFATRRRGGAEGRRLAAGGRRKGASAARFTHFVFTAVNCFFLRPGVEGYIAQRQASLAIRVCQLSALRPSKHHCTRERWFGALNGHRKVHGRSLVEGHFFPVQFLEEVARALASMDVEGRPLPSNGSHLVTPLLERLAQIPCTAEENVVPALAARSAVLERLANGSVPTEQIAWIPPTLAADSFVSLAAVQMLHASTHTPQQLCQRDSPCGVCPDKLAFPQTKFMVKRVPADASDASRVRRFIASLPGLRGAIDARPPRPGWLHTMLRRRAADSAAPLAPFLSEDPAMMAPSAPTWPGGKGSSAQTLSTQTPRGRSGAAAAASRVRLKPPVGSPCTWASGCCHRHPISCRDSSHLLLEPSSRCGGGTAGCCVGAPVYTRIGKTGSKNTTLFFARKAGTPCAQWQNFHDVLAATLPEHQNKVTVMREPCSRARSLLRHWHALFPSSHPVHRVKSLDDFATFLQAYWKDITTLPWPEADPERHHYIVGWPQSWYVDRCTRVLCFERLDSDLNEFCSSAARMSTSSVRSGQMVGRDSPKRTRKAMAGSDEAACARVRKIYAADTQLYHQHCS</sequence>
<accession>A0AB34K1Z1</accession>
<feature type="compositionally biased region" description="Polar residues" evidence="1">
    <location>
        <begin position="471"/>
        <end position="481"/>
    </location>
</feature>
<feature type="compositionally biased region" description="Low complexity" evidence="1">
    <location>
        <begin position="482"/>
        <end position="492"/>
    </location>
</feature>
<gene>
    <name evidence="2" type="ORF">AB1Y20_015606</name>
</gene>
<dbReference type="Proteomes" id="UP001515480">
    <property type="component" value="Unassembled WGS sequence"/>
</dbReference>
<reference evidence="2 3" key="1">
    <citation type="journal article" date="2024" name="Science">
        <title>Giant polyketide synthase enzymes in the biosynthesis of giant marine polyether toxins.</title>
        <authorList>
            <person name="Fallon T.R."/>
            <person name="Shende V.V."/>
            <person name="Wierzbicki I.H."/>
            <person name="Pendleton A.L."/>
            <person name="Watervoot N.F."/>
            <person name="Auber R.P."/>
            <person name="Gonzalez D.J."/>
            <person name="Wisecaver J.H."/>
            <person name="Moore B.S."/>
        </authorList>
    </citation>
    <scope>NUCLEOTIDE SEQUENCE [LARGE SCALE GENOMIC DNA]</scope>
    <source>
        <strain evidence="2 3">12B1</strain>
    </source>
</reference>
<name>A0AB34K1Z1_PRYPA</name>
<protein>
    <submittedName>
        <fullName evidence="2">Uncharacterized protein</fullName>
    </submittedName>
</protein>
<keyword evidence="3" id="KW-1185">Reference proteome</keyword>